<protein>
    <recommendedName>
        <fullName evidence="4">AC transposase</fullName>
    </recommendedName>
</protein>
<name>A0A9D4Y0K3_PEA</name>
<organism evidence="2 3">
    <name type="scientific">Pisum sativum</name>
    <name type="common">Garden pea</name>
    <name type="synonym">Lathyrus oleraceus</name>
    <dbReference type="NCBI Taxonomy" id="3888"/>
    <lineage>
        <taxon>Eukaryota</taxon>
        <taxon>Viridiplantae</taxon>
        <taxon>Streptophyta</taxon>
        <taxon>Embryophyta</taxon>
        <taxon>Tracheophyta</taxon>
        <taxon>Spermatophyta</taxon>
        <taxon>Magnoliopsida</taxon>
        <taxon>eudicotyledons</taxon>
        <taxon>Gunneridae</taxon>
        <taxon>Pentapetalae</taxon>
        <taxon>rosids</taxon>
        <taxon>fabids</taxon>
        <taxon>Fabales</taxon>
        <taxon>Fabaceae</taxon>
        <taxon>Papilionoideae</taxon>
        <taxon>50 kb inversion clade</taxon>
        <taxon>NPAAA clade</taxon>
        <taxon>Hologalegina</taxon>
        <taxon>IRL clade</taxon>
        <taxon>Fabeae</taxon>
        <taxon>Lathyrus</taxon>
    </lineage>
</organism>
<dbReference type="InterPro" id="IPR052035">
    <property type="entry name" value="ZnF_BED_domain_contain"/>
</dbReference>
<accession>A0A9D4Y0K3</accession>
<dbReference type="Proteomes" id="UP001058974">
    <property type="component" value="Chromosome 3"/>
</dbReference>
<evidence type="ECO:0000313" key="3">
    <source>
        <dbReference type="Proteomes" id="UP001058974"/>
    </source>
</evidence>
<sequence>MDVAGACTFVAAYSDYAMEEGCVIGIVAHGSGGFVLQREMENSFGIIQSRELEISSSPIQPENTPMNSMSNSENDLSQPISDSVPPITGDVDAYEMTKDGKRKLAHFEACKRRPYKDIRQSILVREHKKVDGSSSYLSNYHFNPAKSRNDLASMIIIHEYPLSIVDHLGFREYSEGLQLLFKVPNRNTIKSDIIKIYENEKLKTMRLLDKIESKIALTLDMWTASNQKKRYMTITTHYIDDDWDMQSCILRFVYIEYPHTAEIISNKLFECVMAWNIDRKLSTITLDNCNTNDCVVGMLLNKLDIYTLMLEASIGMIGPNQYLHVKDKRLYSFQDSDYEEEDMENASSGVTN</sequence>
<dbReference type="AlphaFoldDB" id="A0A9D4Y0K3"/>
<feature type="region of interest" description="Disordered" evidence="1">
    <location>
        <begin position="57"/>
        <end position="82"/>
    </location>
</feature>
<proteinExistence type="predicted"/>
<evidence type="ECO:0000313" key="2">
    <source>
        <dbReference type="EMBL" id="KAI5430472.1"/>
    </source>
</evidence>
<dbReference type="Gramene" id="Psat03G0488600-T1">
    <property type="protein sequence ID" value="KAI5430472.1"/>
    <property type="gene ID" value="KIW84_034886"/>
</dbReference>
<gene>
    <name evidence="2" type="ORF">KIW84_034886</name>
</gene>
<keyword evidence="3" id="KW-1185">Reference proteome</keyword>
<evidence type="ECO:0000256" key="1">
    <source>
        <dbReference type="SAM" id="MobiDB-lite"/>
    </source>
</evidence>
<dbReference type="PANTHER" id="PTHR46481:SF11">
    <property type="entry name" value="ZINC FINGER BED DOMAIN-CONTAINING PROTEIN RICESLEEPER 2-LIKE"/>
    <property type="match status" value="1"/>
</dbReference>
<comment type="caution">
    <text evidence="2">The sequence shown here is derived from an EMBL/GenBank/DDBJ whole genome shotgun (WGS) entry which is preliminary data.</text>
</comment>
<dbReference type="PANTHER" id="PTHR46481">
    <property type="entry name" value="ZINC FINGER BED DOMAIN-CONTAINING PROTEIN 4"/>
    <property type="match status" value="1"/>
</dbReference>
<dbReference type="InterPro" id="IPR012337">
    <property type="entry name" value="RNaseH-like_sf"/>
</dbReference>
<dbReference type="SUPFAM" id="SSF53098">
    <property type="entry name" value="Ribonuclease H-like"/>
    <property type="match status" value="1"/>
</dbReference>
<feature type="compositionally biased region" description="Polar residues" evidence="1">
    <location>
        <begin position="57"/>
        <end position="81"/>
    </location>
</feature>
<dbReference type="EMBL" id="JAMSHJ010000003">
    <property type="protein sequence ID" value="KAI5430472.1"/>
    <property type="molecule type" value="Genomic_DNA"/>
</dbReference>
<evidence type="ECO:0008006" key="4">
    <source>
        <dbReference type="Google" id="ProtNLM"/>
    </source>
</evidence>
<reference evidence="2 3" key="1">
    <citation type="journal article" date="2022" name="Nat. Genet.">
        <title>Improved pea reference genome and pan-genome highlight genomic features and evolutionary characteristics.</title>
        <authorList>
            <person name="Yang T."/>
            <person name="Liu R."/>
            <person name="Luo Y."/>
            <person name="Hu S."/>
            <person name="Wang D."/>
            <person name="Wang C."/>
            <person name="Pandey M.K."/>
            <person name="Ge S."/>
            <person name="Xu Q."/>
            <person name="Li N."/>
            <person name="Li G."/>
            <person name="Huang Y."/>
            <person name="Saxena R.K."/>
            <person name="Ji Y."/>
            <person name="Li M."/>
            <person name="Yan X."/>
            <person name="He Y."/>
            <person name="Liu Y."/>
            <person name="Wang X."/>
            <person name="Xiang C."/>
            <person name="Varshney R.K."/>
            <person name="Ding H."/>
            <person name="Gao S."/>
            <person name="Zong X."/>
        </authorList>
    </citation>
    <scope>NUCLEOTIDE SEQUENCE [LARGE SCALE GENOMIC DNA]</scope>
    <source>
        <strain evidence="2 3">cv. Zhongwan 6</strain>
    </source>
</reference>